<keyword evidence="5" id="KW-1185">Reference proteome</keyword>
<dbReference type="PANTHER" id="PTHR43619:SF8">
    <property type="entry name" value="LEUCINE CARBOXYL METHYLTRANSFERASE"/>
    <property type="match status" value="1"/>
</dbReference>
<dbReference type="NCBIfam" id="TIGR00027">
    <property type="entry name" value="mthyl_TIGR00027"/>
    <property type="match status" value="1"/>
</dbReference>
<organism evidence="4 5">
    <name type="scientific">Lolium multiflorum</name>
    <name type="common">Italian ryegrass</name>
    <name type="synonym">Lolium perenne subsp. multiflorum</name>
    <dbReference type="NCBI Taxonomy" id="4521"/>
    <lineage>
        <taxon>Eukaryota</taxon>
        <taxon>Viridiplantae</taxon>
        <taxon>Streptophyta</taxon>
        <taxon>Embryophyta</taxon>
        <taxon>Tracheophyta</taxon>
        <taxon>Spermatophyta</taxon>
        <taxon>Magnoliopsida</taxon>
        <taxon>Liliopsida</taxon>
        <taxon>Poales</taxon>
        <taxon>Poaceae</taxon>
        <taxon>BOP clade</taxon>
        <taxon>Pooideae</taxon>
        <taxon>Poodae</taxon>
        <taxon>Poeae</taxon>
        <taxon>Poeae Chloroplast Group 2 (Poeae type)</taxon>
        <taxon>Loliodinae</taxon>
        <taxon>Loliinae</taxon>
        <taxon>Lolium</taxon>
    </lineage>
</organism>
<dbReference type="GO" id="GO:0032259">
    <property type="term" value="P:methylation"/>
    <property type="evidence" value="ECO:0007669"/>
    <property type="project" value="UniProtKB-KW"/>
</dbReference>
<evidence type="ECO:0008006" key="6">
    <source>
        <dbReference type="Google" id="ProtNLM"/>
    </source>
</evidence>
<evidence type="ECO:0000313" key="4">
    <source>
        <dbReference type="EMBL" id="KAK1643753.1"/>
    </source>
</evidence>
<evidence type="ECO:0000256" key="3">
    <source>
        <dbReference type="ARBA" id="ARBA00022679"/>
    </source>
</evidence>
<name>A0AAD8S2J4_LOLMU</name>
<evidence type="ECO:0000256" key="1">
    <source>
        <dbReference type="ARBA" id="ARBA00008138"/>
    </source>
</evidence>
<protein>
    <recommendedName>
        <fullName evidence="6">S-adenosyl-L-methionine-dependent methyltransferase</fullName>
    </recommendedName>
</protein>
<gene>
    <name evidence="4" type="ORF">QYE76_061558</name>
</gene>
<dbReference type="EMBL" id="JAUUTY010000004">
    <property type="protein sequence ID" value="KAK1643753.1"/>
    <property type="molecule type" value="Genomic_DNA"/>
</dbReference>
<dbReference type="SUPFAM" id="SSF53335">
    <property type="entry name" value="S-adenosyl-L-methionine-dependent methyltransferases"/>
    <property type="match status" value="1"/>
</dbReference>
<reference evidence="4" key="1">
    <citation type="submission" date="2023-07" db="EMBL/GenBank/DDBJ databases">
        <title>A chromosome-level genome assembly of Lolium multiflorum.</title>
        <authorList>
            <person name="Chen Y."/>
            <person name="Copetti D."/>
            <person name="Kolliker R."/>
            <person name="Studer B."/>
        </authorList>
    </citation>
    <scope>NUCLEOTIDE SEQUENCE</scope>
    <source>
        <strain evidence="4">02402/16</strain>
        <tissue evidence="4">Leaf</tissue>
    </source>
</reference>
<sequence length="390" mass="43183">MRTLYMSQARTLCGRSRLAAQRYLFVPTKAEAAGSHQLWSIMSSREEDVRVNGDHQLVADGGVNGEGEGELEAVMEQLAPEGVRALHARVEAEWGPVLQSACQTAAARALWASAVRDPAAGVLAGEKHLRGLHDKMRRDERAGAREVPGVMIAVRTLWFDARIEAAVSNLGGAPQVVLLGAGMDARAYRLSCLKECTVFELDFSELLEMKSDILHEAISSANHQKLTMMAKSLIRVPADIRDVGWMTKLQNCGYVPERNTIWVLEGILYYLHHVHAMQVLETIAACRTSACTVLLADFMNKNATALSQTMYHFYHDNPDLLLPSIGFSQAMLSQIGDPQAHFGLLNHPQNMFDKLRRLPRSMETNPEDGTPCRRLYLVEASASPDDHIIL</sequence>
<dbReference type="InterPro" id="IPR011610">
    <property type="entry name" value="SAM_mthyl_Trfase_ML2640-like"/>
</dbReference>
<evidence type="ECO:0000256" key="2">
    <source>
        <dbReference type="ARBA" id="ARBA00022603"/>
    </source>
</evidence>
<keyword evidence="3" id="KW-0808">Transferase</keyword>
<proteinExistence type="inferred from homology"/>
<comment type="caution">
    <text evidence="4">The sequence shown here is derived from an EMBL/GenBank/DDBJ whole genome shotgun (WGS) entry which is preliminary data.</text>
</comment>
<comment type="similarity">
    <text evidence="1">Belongs to the UPF0677 family.</text>
</comment>
<dbReference type="Pfam" id="PF04072">
    <property type="entry name" value="LCM"/>
    <property type="match status" value="1"/>
</dbReference>
<dbReference type="Proteomes" id="UP001231189">
    <property type="component" value="Unassembled WGS sequence"/>
</dbReference>
<accession>A0AAD8S2J4</accession>
<dbReference type="AlphaFoldDB" id="A0AAD8S2J4"/>
<dbReference type="InterPro" id="IPR029063">
    <property type="entry name" value="SAM-dependent_MTases_sf"/>
</dbReference>
<dbReference type="InterPro" id="IPR007213">
    <property type="entry name" value="Ppm1/Ppm2/Tcmp"/>
</dbReference>
<keyword evidence="2" id="KW-0489">Methyltransferase</keyword>
<dbReference type="GO" id="GO:0008168">
    <property type="term" value="F:methyltransferase activity"/>
    <property type="evidence" value="ECO:0007669"/>
    <property type="project" value="UniProtKB-KW"/>
</dbReference>
<dbReference type="Gene3D" id="3.40.50.150">
    <property type="entry name" value="Vaccinia Virus protein VP39"/>
    <property type="match status" value="1"/>
</dbReference>
<evidence type="ECO:0000313" key="5">
    <source>
        <dbReference type="Proteomes" id="UP001231189"/>
    </source>
</evidence>
<dbReference type="PANTHER" id="PTHR43619">
    <property type="entry name" value="S-ADENOSYL-L-METHIONINE-DEPENDENT METHYLTRANSFERASE YKTD-RELATED"/>
    <property type="match status" value="1"/>
</dbReference>